<keyword evidence="2" id="KW-1185">Reference proteome</keyword>
<accession>L0DC84</accession>
<gene>
    <name evidence="1" type="ordered locus">Sinac_2136</name>
</gene>
<dbReference type="AlphaFoldDB" id="L0DC84"/>
<protein>
    <recommendedName>
        <fullName evidence="3">DUF2946 domain-containing protein</fullName>
    </recommendedName>
</protein>
<dbReference type="STRING" id="886293.Sinac_2136"/>
<evidence type="ECO:0008006" key="3">
    <source>
        <dbReference type="Google" id="ProtNLM"/>
    </source>
</evidence>
<proteinExistence type="predicted"/>
<evidence type="ECO:0000313" key="1">
    <source>
        <dbReference type="EMBL" id="AGA26470.1"/>
    </source>
</evidence>
<dbReference type="Proteomes" id="UP000010798">
    <property type="component" value="Chromosome"/>
</dbReference>
<dbReference type="EMBL" id="CP003364">
    <property type="protein sequence ID" value="AGA26470.1"/>
    <property type="molecule type" value="Genomic_DNA"/>
</dbReference>
<dbReference type="KEGG" id="saci:Sinac_2136"/>
<dbReference type="HOGENOM" id="CLU_2048177_0_0_0"/>
<organism evidence="1 2">
    <name type="scientific">Singulisphaera acidiphila (strain ATCC BAA-1392 / DSM 18658 / VKM B-2454 / MOB10)</name>
    <dbReference type="NCBI Taxonomy" id="886293"/>
    <lineage>
        <taxon>Bacteria</taxon>
        <taxon>Pseudomonadati</taxon>
        <taxon>Planctomycetota</taxon>
        <taxon>Planctomycetia</taxon>
        <taxon>Isosphaerales</taxon>
        <taxon>Isosphaeraceae</taxon>
        <taxon>Singulisphaera</taxon>
    </lineage>
</organism>
<reference evidence="1 2" key="1">
    <citation type="submission" date="2012-02" db="EMBL/GenBank/DDBJ databases">
        <title>Complete sequence of chromosome of Singulisphaera acidiphila DSM 18658.</title>
        <authorList>
            <consortium name="US DOE Joint Genome Institute (JGI-PGF)"/>
            <person name="Lucas S."/>
            <person name="Copeland A."/>
            <person name="Lapidus A."/>
            <person name="Glavina del Rio T."/>
            <person name="Dalin E."/>
            <person name="Tice H."/>
            <person name="Bruce D."/>
            <person name="Goodwin L."/>
            <person name="Pitluck S."/>
            <person name="Peters L."/>
            <person name="Ovchinnikova G."/>
            <person name="Chertkov O."/>
            <person name="Kyrpides N."/>
            <person name="Mavromatis K."/>
            <person name="Ivanova N."/>
            <person name="Brettin T."/>
            <person name="Detter J.C."/>
            <person name="Han C."/>
            <person name="Larimer F."/>
            <person name="Land M."/>
            <person name="Hauser L."/>
            <person name="Markowitz V."/>
            <person name="Cheng J.-F."/>
            <person name="Hugenholtz P."/>
            <person name="Woyke T."/>
            <person name="Wu D."/>
            <person name="Tindall B."/>
            <person name="Pomrenke H."/>
            <person name="Brambilla E."/>
            <person name="Klenk H.-P."/>
            <person name="Eisen J.A."/>
        </authorList>
    </citation>
    <scope>NUCLEOTIDE SEQUENCE [LARGE SCALE GENOMIC DNA]</scope>
    <source>
        <strain evidence="2">ATCC BAA-1392 / DSM 18658 / VKM B-2454 / MOB10</strain>
    </source>
</reference>
<dbReference type="RefSeq" id="WP_015245636.1">
    <property type="nucleotide sequence ID" value="NC_019892.1"/>
</dbReference>
<name>L0DC84_SINAD</name>
<sequence length="120" mass="12738">MNVRFLRILLVSAVIALHLMVMVCGPSLHALPGIGHHVEFGAGAGDRHEGQPVPMPHGLSDDCLICQFFSQGQLPITIACVTTSALVLILEPAEIPSLLPHFSPTVSHPRAPPKRVTGIA</sequence>
<evidence type="ECO:0000313" key="2">
    <source>
        <dbReference type="Proteomes" id="UP000010798"/>
    </source>
</evidence>